<keyword evidence="4" id="KW-1185">Reference proteome</keyword>
<protein>
    <recommendedName>
        <fullName evidence="2">Retrotransposon gag domain-containing protein</fullName>
    </recommendedName>
</protein>
<dbReference type="PANTHER" id="PTHR15503">
    <property type="entry name" value="LDOC1 RELATED"/>
    <property type="match status" value="1"/>
</dbReference>
<organism evidence="3 4">
    <name type="scientific">Trifolium medium</name>
    <dbReference type="NCBI Taxonomy" id="97028"/>
    <lineage>
        <taxon>Eukaryota</taxon>
        <taxon>Viridiplantae</taxon>
        <taxon>Streptophyta</taxon>
        <taxon>Embryophyta</taxon>
        <taxon>Tracheophyta</taxon>
        <taxon>Spermatophyta</taxon>
        <taxon>Magnoliopsida</taxon>
        <taxon>eudicotyledons</taxon>
        <taxon>Gunneridae</taxon>
        <taxon>Pentapetalae</taxon>
        <taxon>rosids</taxon>
        <taxon>fabids</taxon>
        <taxon>Fabales</taxon>
        <taxon>Fabaceae</taxon>
        <taxon>Papilionoideae</taxon>
        <taxon>50 kb inversion clade</taxon>
        <taxon>NPAAA clade</taxon>
        <taxon>Hologalegina</taxon>
        <taxon>IRL clade</taxon>
        <taxon>Trifolieae</taxon>
        <taxon>Trifolium</taxon>
    </lineage>
</organism>
<evidence type="ECO:0000313" key="4">
    <source>
        <dbReference type="Proteomes" id="UP000265520"/>
    </source>
</evidence>
<evidence type="ECO:0000313" key="3">
    <source>
        <dbReference type="EMBL" id="MCH98142.1"/>
    </source>
</evidence>
<feature type="non-terminal residue" evidence="3">
    <location>
        <position position="261"/>
    </location>
</feature>
<evidence type="ECO:0000256" key="1">
    <source>
        <dbReference type="SAM" id="MobiDB-lite"/>
    </source>
</evidence>
<gene>
    <name evidence="3" type="ORF">A2U01_0019141</name>
</gene>
<proteinExistence type="predicted"/>
<dbReference type="InterPro" id="IPR005162">
    <property type="entry name" value="Retrotrans_gag_dom"/>
</dbReference>
<comment type="caution">
    <text evidence="3">The sequence shown here is derived from an EMBL/GenBank/DDBJ whole genome shotgun (WGS) entry which is preliminary data.</text>
</comment>
<dbReference type="AlphaFoldDB" id="A0A392NEJ2"/>
<name>A0A392NEJ2_9FABA</name>
<dbReference type="InterPro" id="IPR032567">
    <property type="entry name" value="RTL1-rel"/>
</dbReference>
<feature type="domain" description="Retrotransposon gag" evidence="2">
    <location>
        <begin position="109"/>
        <end position="197"/>
    </location>
</feature>
<dbReference type="EMBL" id="LXQA010036836">
    <property type="protein sequence ID" value="MCH98142.1"/>
    <property type="molecule type" value="Genomic_DNA"/>
</dbReference>
<feature type="region of interest" description="Disordered" evidence="1">
    <location>
        <begin position="226"/>
        <end position="261"/>
    </location>
</feature>
<reference evidence="3 4" key="1">
    <citation type="journal article" date="2018" name="Front. Plant Sci.">
        <title>Red Clover (Trifolium pratense) and Zigzag Clover (T. medium) - A Picture of Genomic Similarities and Differences.</title>
        <authorList>
            <person name="Dluhosova J."/>
            <person name="Istvanek J."/>
            <person name="Nedelnik J."/>
            <person name="Repkova J."/>
        </authorList>
    </citation>
    <scope>NUCLEOTIDE SEQUENCE [LARGE SCALE GENOMIC DNA]</scope>
    <source>
        <strain evidence="4">cv. 10/8</strain>
        <tissue evidence="3">Leaf</tissue>
    </source>
</reference>
<dbReference type="Proteomes" id="UP000265520">
    <property type="component" value="Unassembled WGS sequence"/>
</dbReference>
<evidence type="ECO:0000259" key="2">
    <source>
        <dbReference type="Pfam" id="PF03732"/>
    </source>
</evidence>
<dbReference type="Pfam" id="PF03732">
    <property type="entry name" value="Retrotrans_gag"/>
    <property type="match status" value="1"/>
</dbReference>
<accession>A0A392NEJ2</accession>
<sequence length="261" mass="29376">MDMTDIMNALQSKLDAQSTNFRTMLQSSLDSHSDSIHSTLHRHLLEVDSKVASLRSEVQTPPRGVPDPVLRSLKLSVPRFDGSNLTDWLFQIEAFFDYHATPEASRLQIVAFHLDGRAAAWFQWAMRNGLLSSWPVFREAVRHRFGPTTYEDVEGDLSKLSQTGSVADFQAQFEDLMNKVTGISEPLLISFFITGLKRSLRRELQFHRPPTLMEAFAMARAYEARLDDNPNSKGGSRGPTSPLSPNNNSLINPTHINTNPH</sequence>
<dbReference type="PANTHER" id="PTHR15503:SF22">
    <property type="entry name" value="TRANSPOSON TY3-I GAG POLYPROTEIN"/>
    <property type="match status" value="1"/>
</dbReference>
<feature type="compositionally biased region" description="Low complexity" evidence="1">
    <location>
        <begin position="239"/>
        <end position="254"/>
    </location>
</feature>